<dbReference type="PATRIC" id="fig|1618986.3.peg.160"/>
<dbReference type="GO" id="GO:0006438">
    <property type="term" value="P:valyl-tRNA aminoacylation"/>
    <property type="evidence" value="ECO:0007669"/>
    <property type="project" value="InterPro"/>
</dbReference>
<protein>
    <recommendedName>
        <fullName evidence="1">valine--tRNA ligase</fullName>
        <ecNumber evidence="1">6.1.1.9</ecNumber>
    </recommendedName>
    <alternativeName>
        <fullName evidence="7">Valyl-tRNA synthetase</fullName>
    </alternativeName>
</protein>
<evidence type="ECO:0000313" key="10">
    <source>
        <dbReference type="Proteomes" id="UP000033865"/>
    </source>
</evidence>
<proteinExistence type="predicted"/>
<dbReference type="SUPFAM" id="SSF52374">
    <property type="entry name" value="Nucleotidylyl transferase"/>
    <property type="match status" value="1"/>
</dbReference>
<keyword evidence="6" id="KW-0030">Aminoacyl-tRNA synthetase</keyword>
<accession>A0A0G2A762</accession>
<evidence type="ECO:0000256" key="5">
    <source>
        <dbReference type="ARBA" id="ARBA00022917"/>
    </source>
</evidence>
<evidence type="ECO:0000313" key="9">
    <source>
        <dbReference type="EMBL" id="KKW36737.1"/>
    </source>
</evidence>
<dbReference type="GO" id="GO:0005829">
    <property type="term" value="C:cytosol"/>
    <property type="evidence" value="ECO:0007669"/>
    <property type="project" value="TreeGrafter"/>
</dbReference>
<sequence>GAFVQSKHHPIEGLKSGQEISLKEVMRHVVTSGQITFVPERFEKIYFSWIDNLRDWNISRQIWFGHQVPVWYKGEDIVVGETPEGDGWEQDPDVLETGYDIIFFWVARMILMTTFALGEVPFRTVYLHGLVRDEQGRKMSKSLDNIIDPLDVAEKYGTDAVRLALIIGSTPGQDKNLSEQKMKW</sequence>
<evidence type="ECO:0000259" key="8">
    <source>
        <dbReference type="Pfam" id="PF00133"/>
    </source>
</evidence>
<dbReference type="InterPro" id="IPR002303">
    <property type="entry name" value="Valyl-tRNA_ligase"/>
</dbReference>
<dbReference type="Proteomes" id="UP000033865">
    <property type="component" value="Unassembled WGS sequence"/>
</dbReference>
<dbReference type="AlphaFoldDB" id="A0A0G2A762"/>
<dbReference type="PANTHER" id="PTHR11946">
    <property type="entry name" value="VALYL-TRNA SYNTHETASES"/>
    <property type="match status" value="1"/>
</dbReference>
<dbReference type="InterPro" id="IPR014729">
    <property type="entry name" value="Rossmann-like_a/b/a_fold"/>
</dbReference>
<evidence type="ECO:0000256" key="7">
    <source>
        <dbReference type="ARBA" id="ARBA00029936"/>
    </source>
</evidence>
<dbReference type="InterPro" id="IPR002300">
    <property type="entry name" value="aa-tRNA-synth_Ia"/>
</dbReference>
<feature type="domain" description="Aminoacyl-tRNA synthetase class Ia" evidence="8">
    <location>
        <begin position="23"/>
        <end position="76"/>
    </location>
</feature>
<feature type="domain" description="Aminoacyl-tRNA synthetase class Ia" evidence="8">
    <location>
        <begin position="93"/>
        <end position="178"/>
    </location>
</feature>
<evidence type="ECO:0000256" key="6">
    <source>
        <dbReference type="ARBA" id="ARBA00023146"/>
    </source>
</evidence>
<dbReference type="GO" id="GO:0005524">
    <property type="term" value="F:ATP binding"/>
    <property type="evidence" value="ECO:0007669"/>
    <property type="project" value="UniProtKB-KW"/>
</dbReference>
<keyword evidence="5" id="KW-0648">Protein biosynthesis</keyword>
<dbReference type="EMBL" id="LCRN01000013">
    <property type="protein sequence ID" value="KKW36737.1"/>
    <property type="molecule type" value="Genomic_DNA"/>
</dbReference>
<feature type="non-terminal residue" evidence="9">
    <location>
        <position position="1"/>
    </location>
</feature>
<gene>
    <name evidence="9" type="ORF">UY82_C0013G0001</name>
</gene>
<keyword evidence="3" id="KW-0547">Nucleotide-binding</keyword>
<evidence type="ECO:0000256" key="1">
    <source>
        <dbReference type="ARBA" id="ARBA00013169"/>
    </source>
</evidence>
<dbReference type="GO" id="GO:0004832">
    <property type="term" value="F:valine-tRNA ligase activity"/>
    <property type="evidence" value="ECO:0007669"/>
    <property type="project" value="UniProtKB-EC"/>
</dbReference>
<organism evidence="9 10">
    <name type="scientific">Candidatus Uhrbacteria bacterium GW2011_GWC2_53_7</name>
    <dbReference type="NCBI Taxonomy" id="1618986"/>
    <lineage>
        <taxon>Bacteria</taxon>
        <taxon>Candidatus Uhriibacteriota</taxon>
    </lineage>
</organism>
<keyword evidence="4" id="KW-0067">ATP-binding</keyword>
<evidence type="ECO:0000256" key="2">
    <source>
        <dbReference type="ARBA" id="ARBA00022598"/>
    </source>
</evidence>
<evidence type="ECO:0000256" key="4">
    <source>
        <dbReference type="ARBA" id="ARBA00022840"/>
    </source>
</evidence>
<evidence type="ECO:0000256" key="3">
    <source>
        <dbReference type="ARBA" id="ARBA00022741"/>
    </source>
</evidence>
<dbReference type="EC" id="6.1.1.9" evidence="1"/>
<keyword evidence="2 9" id="KW-0436">Ligase</keyword>
<dbReference type="Pfam" id="PF00133">
    <property type="entry name" value="tRNA-synt_1"/>
    <property type="match status" value="2"/>
</dbReference>
<name>A0A0G2A762_9BACT</name>
<dbReference type="Gene3D" id="3.40.50.620">
    <property type="entry name" value="HUPs"/>
    <property type="match status" value="2"/>
</dbReference>
<dbReference type="PANTHER" id="PTHR11946:SF93">
    <property type="entry name" value="VALINE--TRNA LIGASE, CHLOROPLASTIC_MITOCHONDRIAL 2"/>
    <property type="match status" value="1"/>
</dbReference>
<reference evidence="9 10" key="1">
    <citation type="journal article" date="2015" name="Nature">
        <title>rRNA introns, odd ribosomes, and small enigmatic genomes across a large radiation of phyla.</title>
        <authorList>
            <person name="Brown C.T."/>
            <person name="Hug L.A."/>
            <person name="Thomas B.C."/>
            <person name="Sharon I."/>
            <person name="Castelle C.J."/>
            <person name="Singh A."/>
            <person name="Wilkins M.J."/>
            <person name="Williams K.H."/>
            <person name="Banfield J.F."/>
        </authorList>
    </citation>
    <scope>NUCLEOTIDE SEQUENCE [LARGE SCALE GENOMIC DNA]</scope>
</reference>
<comment type="caution">
    <text evidence="9">The sequence shown here is derived from an EMBL/GenBank/DDBJ whole genome shotgun (WGS) entry which is preliminary data.</text>
</comment>